<dbReference type="Gene3D" id="1.20.120.20">
    <property type="entry name" value="Apolipoprotein"/>
    <property type="match status" value="1"/>
</dbReference>
<reference evidence="2 3" key="1">
    <citation type="submission" date="2023-06" db="EMBL/GenBank/DDBJ databases">
        <title>Actinomycetospora Odt1-22.</title>
        <authorList>
            <person name="Supong K."/>
        </authorList>
    </citation>
    <scope>NUCLEOTIDE SEQUENCE [LARGE SCALE GENOMIC DNA]</scope>
    <source>
        <strain evidence="2 3">Odt1-22</strain>
    </source>
</reference>
<gene>
    <name evidence="2" type="ORF">QRT03_04625</name>
</gene>
<feature type="compositionally biased region" description="Basic and acidic residues" evidence="1">
    <location>
        <begin position="110"/>
        <end position="119"/>
    </location>
</feature>
<protein>
    <submittedName>
        <fullName evidence="2">DUF2188 domain-containing protein</fullName>
    </submittedName>
</protein>
<dbReference type="Pfam" id="PF09954">
    <property type="entry name" value="DUF2188"/>
    <property type="match status" value="1"/>
</dbReference>
<comment type="caution">
    <text evidence="2">The sequence shown here is derived from an EMBL/GenBank/DDBJ whole genome shotgun (WGS) entry which is preliminary data.</text>
</comment>
<name>A0ABT7M5B5_9PSEU</name>
<keyword evidence="3" id="KW-1185">Reference proteome</keyword>
<feature type="compositionally biased region" description="Basic and acidic residues" evidence="1">
    <location>
        <begin position="230"/>
        <end position="246"/>
    </location>
</feature>
<sequence length="337" mass="34123">MADRHVRPSDDGWIVIKPAATRASSHAPTQAEAISRAVEIVANDGGGAVLVHDSAGEITETREVAAHARDTAQITTELTVAAAADEAIEIGSGPGGSRSSGSAGSNGAEAPREVADKAAQRAGAVADQASDSARTVADEASRAAEQAGDDVATTAKKVRGHTETGAKKVGRTVSQGADQIADDASAAGQSVESAARDAAQVAKATGEEAAEQVEGTAREVAGEARAAARRTAETAEATARDASDELRNTTRRAAQQGAQFQEEATSAADRVGQTIHAYTEAAAAPIDQLAAALNPVRVTGRLVNVVAVLGLRLVGQATGTTAEKADEGARRLQDATR</sequence>
<dbReference type="Proteomes" id="UP001231924">
    <property type="component" value="Unassembled WGS sequence"/>
</dbReference>
<accession>A0ABT7M5B5</accession>
<dbReference type="RefSeq" id="WP_286051333.1">
    <property type="nucleotide sequence ID" value="NZ_JASVWF010000001.1"/>
</dbReference>
<dbReference type="EMBL" id="JASVWF010000001">
    <property type="protein sequence ID" value="MDL5155232.1"/>
    <property type="molecule type" value="Genomic_DNA"/>
</dbReference>
<evidence type="ECO:0000313" key="2">
    <source>
        <dbReference type="EMBL" id="MDL5155232.1"/>
    </source>
</evidence>
<feature type="region of interest" description="Disordered" evidence="1">
    <location>
        <begin position="89"/>
        <end position="246"/>
    </location>
</feature>
<evidence type="ECO:0000313" key="3">
    <source>
        <dbReference type="Proteomes" id="UP001231924"/>
    </source>
</evidence>
<evidence type="ECO:0000256" key="1">
    <source>
        <dbReference type="SAM" id="MobiDB-lite"/>
    </source>
</evidence>
<dbReference type="InterPro" id="IPR018691">
    <property type="entry name" value="DUF2188"/>
</dbReference>
<organism evidence="2 3">
    <name type="scientific">Actinomycetospora termitidis</name>
    <dbReference type="NCBI Taxonomy" id="3053470"/>
    <lineage>
        <taxon>Bacteria</taxon>
        <taxon>Bacillati</taxon>
        <taxon>Actinomycetota</taxon>
        <taxon>Actinomycetes</taxon>
        <taxon>Pseudonocardiales</taxon>
        <taxon>Pseudonocardiaceae</taxon>
        <taxon>Actinomycetospora</taxon>
    </lineage>
</organism>
<proteinExistence type="predicted"/>
<feature type="compositionally biased region" description="Low complexity" evidence="1">
    <location>
        <begin position="120"/>
        <end position="129"/>
    </location>
</feature>